<feature type="compositionally biased region" description="Polar residues" evidence="3">
    <location>
        <begin position="675"/>
        <end position="685"/>
    </location>
</feature>
<dbReference type="EMBL" id="JAGIXG020000080">
    <property type="protein sequence ID" value="KAI6778142.1"/>
    <property type="molecule type" value="Genomic_DNA"/>
</dbReference>
<feature type="region of interest" description="Disordered" evidence="3">
    <location>
        <begin position="299"/>
        <end position="342"/>
    </location>
</feature>
<sequence length="734" mass="80241">MSQPRNPRNISLERQLHQTPQAPLFWLHSLMGAANIFTSLIHVAGWAQPPTRPYSGHFRSMSTAAVSTSAPSTDSPLASSDDSLDVPRRRLPVKAPSTSALRSTHNYFDDMSTIPDPRSRAMTPVIDGEPATPNREPNINEEVTALSTKLINAINHQTTLDDRLSSTRHELEAATDRIKDLEAQNASHREVLAGDVWVRRSAADLEKKALHAQVAEERAQRLEMERSKKKIEQELENLTAALFEEANKMVIRAKEEAQRDHDALQKKNDQLKAQLADSEGLLKSQQDQLTELKVVMETMTSDRDDQTNTNTAPSSPAVARFDVRDDDGQGGDLSTASPNTDGVLPTHPMSFSHLIQPVLRTDVIAYDDFVSLAKLSRKATGSRVSSGSLGGLNLPSLGLGSNSANAQPTNGSTTTTFSMAAGNYVNSAPQSPNTPASTFSSGSPTAPVVNLRDTKFFKRALAEDIEPTLRLDAAPGLSWLARRSVISAIADGSLVVDPVTTHAGNSFLMSITKPQFNPCSLCGESRKDPRYLRNHRFRTSEQDSAQRYPLCRYCLHRVRSTCDFLSFLRMVKDGHWRADDVDQEKAAWEESVRLREQMFWARIGGGVVPCGQNVLGLDAEKSPRPSHEQAPTVEPASASPGKVEDEKLHTSTETTDIAAEAEAPPATEKDCPQASLPSTPPQQAAQPEDTFVDAAERPSDNLPQATEEPSEEASTDSVNRQRQAGMNRQLGKSD</sequence>
<evidence type="ECO:0000259" key="5">
    <source>
        <dbReference type="Pfam" id="PF06428"/>
    </source>
</evidence>
<accession>A0A9Q0B8V0</accession>
<dbReference type="Gene3D" id="6.10.140.910">
    <property type="match status" value="1"/>
</dbReference>
<keyword evidence="4" id="KW-0472">Membrane</keyword>
<dbReference type="InterPro" id="IPR009449">
    <property type="entry name" value="Sec2_N"/>
</dbReference>
<dbReference type="SUPFAM" id="SSF144284">
    <property type="entry name" value="Sec2 N-terminal region"/>
    <property type="match status" value="1"/>
</dbReference>
<dbReference type="AlphaFoldDB" id="A0A9Q0B8V0"/>
<keyword evidence="7" id="KW-1185">Reference proteome</keyword>
<dbReference type="OrthoDB" id="1748564at2759"/>
<dbReference type="GO" id="GO:0006887">
    <property type="term" value="P:exocytosis"/>
    <property type="evidence" value="ECO:0007669"/>
    <property type="project" value="TreeGrafter"/>
</dbReference>
<gene>
    <name evidence="6" type="ORF">J7T54_007188</name>
</gene>
<dbReference type="GO" id="GO:0070319">
    <property type="term" value="C:Golgi to plasma membrane transport vesicle"/>
    <property type="evidence" value="ECO:0007669"/>
    <property type="project" value="TreeGrafter"/>
</dbReference>
<dbReference type="GeneID" id="75833664"/>
<dbReference type="PANTHER" id="PTHR14430:SF0">
    <property type="entry name" value="SEC2P DOMAIN-CONTAINING PROTEIN"/>
    <property type="match status" value="1"/>
</dbReference>
<feature type="domain" description="GDP/GTP exchange factor Sec2 N-terminal" evidence="5">
    <location>
        <begin position="157"/>
        <end position="300"/>
    </location>
</feature>
<evidence type="ECO:0000313" key="7">
    <source>
        <dbReference type="Proteomes" id="UP001055219"/>
    </source>
</evidence>
<dbReference type="Pfam" id="PF06428">
    <property type="entry name" value="Sec2p"/>
    <property type="match status" value="1"/>
</dbReference>
<feature type="compositionally biased region" description="Polar residues" evidence="3">
    <location>
        <begin position="715"/>
        <end position="734"/>
    </location>
</feature>
<protein>
    <submittedName>
        <fullName evidence="6">Rab guanine nucleotide exchange factor-like protein</fullName>
    </submittedName>
</protein>
<organism evidence="6 7">
    <name type="scientific">Emericellopsis cladophorae</name>
    <dbReference type="NCBI Taxonomy" id="2686198"/>
    <lineage>
        <taxon>Eukaryota</taxon>
        <taxon>Fungi</taxon>
        <taxon>Dikarya</taxon>
        <taxon>Ascomycota</taxon>
        <taxon>Pezizomycotina</taxon>
        <taxon>Sordariomycetes</taxon>
        <taxon>Hypocreomycetidae</taxon>
        <taxon>Hypocreales</taxon>
        <taxon>Bionectriaceae</taxon>
        <taxon>Emericellopsis</taxon>
    </lineage>
</organism>
<name>A0A9Q0B8V0_9HYPO</name>
<dbReference type="GO" id="GO:0005085">
    <property type="term" value="F:guanyl-nucleotide exchange factor activity"/>
    <property type="evidence" value="ECO:0007669"/>
    <property type="project" value="InterPro"/>
</dbReference>
<dbReference type="RefSeq" id="XP_051358998.1">
    <property type="nucleotide sequence ID" value="XM_051510048.1"/>
</dbReference>
<keyword evidence="4" id="KW-1133">Transmembrane helix</keyword>
<evidence type="ECO:0000313" key="6">
    <source>
        <dbReference type="EMBL" id="KAI6778142.1"/>
    </source>
</evidence>
<evidence type="ECO:0000256" key="1">
    <source>
        <dbReference type="ARBA" id="ARBA00023054"/>
    </source>
</evidence>
<proteinExistence type="predicted"/>
<dbReference type="GO" id="GO:0051286">
    <property type="term" value="C:cell tip"/>
    <property type="evidence" value="ECO:0007669"/>
    <property type="project" value="TreeGrafter"/>
</dbReference>
<feature type="compositionally biased region" description="Low complexity" evidence="3">
    <location>
        <begin position="651"/>
        <end position="666"/>
    </location>
</feature>
<dbReference type="InterPro" id="IPR040351">
    <property type="entry name" value="RAB3IL/RAB3IP/Sec2"/>
</dbReference>
<dbReference type="CDD" id="cd21044">
    <property type="entry name" value="Rab11BD_RAB3IP_like"/>
    <property type="match status" value="1"/>
</dbReference>
<evidence type="ECO:0000256" key="3">
    <source>
        <dbReference type="SAM" id="MobiDB-lite"/>
    </source>
</evidence>
<keyword evidence="4" id="KW-0812">Transmembrane</keyword>
<keyword evidence="1 2" id="KW-0175">Coiled coil</keyword>
<reference evidence="6" key="2">
    <citation type="submission" date="2022-07" db="EMBL/GenBank/DDBJ databases">
        <authorList>
            <person name="Goncalves M.F.M."/>
            <person name="Hilario S."/>
            <person name="Van De Peer Y."/>
            <person name="Esteves A.C."/>
            <person name="Alves A."/>
        </authorList>
    </citation>
    <scope>NUCLEOTIDE SEQUENCE</scope>
    <source>
        <strain evidence="6">MUM 19.33</strain>
    </source>
</reference>
<dbReference type="PANTHER" id="PTHR14430">
    <property type="entry name" value="RABIN3-RELATED"/>
    <property type="match status" value="1"/>
</dbReference>
<comment type="caution">
    <text evidence="6">The sequence shown here is derived from an EMBL/GenBank/DDBJ whole genome shotgun (WGS) entry which is preliminary data.</text>
</comment>
<feature type="region of interest" description="Disordered" evidence="3">
    <location>
        <begin position="618"/>
        <end position="734"/>
    </location>
</feature>
<feature type="region of interest" description="Disordered" evidence="3">
    <location>
        <begin position="65"/>
        <end position="87"/>
    </location>
</feature>
<evidence type="ECO:0000256" key="2">
    <source>
        <dbReference type="SAM" id="Coils"/>
    </source>
</evidence>
<dbReference type="Proteomes" id="UP001055219">
    <property type="component" value="Unassembled WGS sequence"/>
</dbReference>
<reference evidence="6" key="1">
    <citation type="journal article" date="2021" name="J Fungi (Basel)">
        <title>Genomic and Metabolomic Analyses of the Marine Fungus Emericellopsis cladophorae: Insights into Saltwater Adaptability Mechanisms and Its Biosynthetic Potential.</title>
        <authorList>
            <person name="Goncalves M.F.M."/>
            <person name="Hilario S."/>
            <person name="Van de Peer Y."/>
            <person name="Esteves A.C."/>
            <person name="Alves A."/>
        </authorList>
    </citation>
    <scope>NUCLEOTIDE SEQUENCE</scope>
    <source>
        <strain evidence="6">MUM 19.33</strain>
    </source>
</reference>
<feature type="compositionally biased region" description="Low complexity" evidence="3">
    <location>
        <begin position="65"/>
        <end position="81"/>
    </location>
</feature>
<feature type="transmembrane region" description="Helical" evidence="4">
    <location>
        <begin position="24"/>
        <end position="47"/>
    </location>
</feature>
<feature type="coiled-coil region" evidence="2">
    <location>
        <begin position="164"/>
        <end position="288"/>
    </location>
</feature>
<feature type="compositionally biased region" description="Basic and acidic residues" evidence="3">
    <location>
        <begin position="618"/>
        <end position="627"/>
    </location>
</feature>
<dbReference type="Pfam" id="PF25555">
    <property type="entry name" value="RAB3A-like_C"/>
    <property type="match status" value="1"/>
</dbReference>
<evidence type="ECO:0000256" key="4">
    <source>
        <dbReference type="SAM" id="Phobius"/>
    </source>
</evidence>